<evidence type="ECO:0000313" key="2">
    <source>
        <dbReference type="Proteomes" id="UP000295718"/>
    </source>
</evidence>
<reference evidence="1 2" key="1">
    <citation type="submission" date="2019-03" db="EMBL/GenBank/DDBJ databases">
        <title>Genomic Encyclopedia of Type Strains, Phase IV (KMG-IV): sequencing the most valuable type-strain genomes for metagenomic binning, comparative biology and taxonomic classification.</title>
        <authorList>
            <person name="Goeker M."/>
        </authorList>
    </citation>
    <scope>NUCLEOTIDE SEQUENCE [LARGE SCALE GENOMIC DNA]</scope>
    <source>
        <strain evidence="1 2">DSM 100556</strain>
    </source>
</reference>
<dbReference type="AlphaFoldDB" id="A0A4R1R6R8"/>
<dbReference type="STRING" id="1469948.GCA_000732725_02670"/>
<sequence>MPEDGRGGTEKPNTPLYNYTEQMVNNITALDPKFDKEVEEFKEAYMRNKSVYEEISKKAGVPPELIGIIHYRESTSDFINGKFNVYLHNGEALGAKTTLNFVGKDFNNFVDTDVDAIHDKQNYVEKYNLTSDSKDEVAIMVFAELYNGLGYYNNGHVSPYLYSGTNIYTSGKYIEEFINGKPVGVYNPQIVDKQIGAYLLLESLK</sequence>
<protein>
    <submittedName>
        <fullName evidence="1">Lysozyme family protein</fullName>
    </submittedName>
</protein>
<accession>A0A4R1R6R8</accession>
<dbReference type="OrthoDB" id="482757at2"/>
<dbReference type="Proteomes" id="UP000295718">
    <property type="component" value="Unassembled WGS sequence"/>
</dbReference>
<comment type="caution">
    <text evidence="1">The sequence shown here is derived from an EMBL/GenBank/DDBJ whole genome shotgun (WGS) entry which is preliminary data.</text>
</comment>
<gene>
    <name evidence="1" type="ORF">EDD76_10199</name>
</gene>
<proteinExistence type="predicted"/>
<dbReference type="RefSeq" id="WP_132038482.1">
    <property type="nucleotide sequence ID" value="NZ_JPNB01000002.1"/>
</dbReference>
<dbReference type="EMBL" id="SLUO01000001">
    <property type="protein sequence ID" value="TCL61002.1"/>
    <property type="molecule type" value="Genomic_DNA"/>
</dbReference>
<evidence type="ECO:0000313" key="1">
    <source>
        <dbReference type="EMBL" id="TCL61002.1"/>
    </source>
</evidence>
<keyword evidence="2" id="KW-1185">Reference proteome</keyword>
<name>A0A4R1R6R8_9FIRM</name>
<organism evidence="1 2">
    <name type="scientific">Kineothrix alysoides</name>
    <dbReference type="NCBI Taxonomy" id="1469948"/>
    <lineage>
        <taxon>Bacteria</taxon>
        <taxon>Bacillati</taxon>
        <taxon>Bacillota</taxon>
        <taxon>Clostridia</taxon>
        <taxon>Lachnospirales</taxon>
        <taxon>Lachnospiraceae</taxon>
        <taxon>Kineothrix</taxon>
    </lineage>
</organism>